<dbReference type="Proteomes" id="UP001165267">
    <property type="component" value="Unassembled WGS sequence"/>
</dbReference>
<dbReference type="PANTHER" id="PTHR36507">
    <property type="entry name" value="BLL1555 PROTEIN"/>
    <property type="match status" value="1"/>
</dbReference>
<evidence type="ECO:0000259" key="5">
    <source>
        <dbReference type="Pfam" id="PF00127"/>
    </source>
</evidence>
<name>A0ABT1XEV4_9BURK</name>
<evidence type="ECO:0000256" key="2">
    <source>
        <dbReference type="ARBA" id="ARBA00022723"/>
    </source>
</evidence>
<sequence length="106" mass="11917">MNRFSLGIAFFVVQFAHVQAHATEHVVEQKNKKFVVKQLNVTVGDSVSFKNSDDVNHNVFSLSDTKTFDLGSYPKGQARKVTFDKAGMVEVECAIHPDMRMEVNVK</sequence>
<keyword evidence="3" id="KW-0574">Periplasm</keyword>
<evidence type="ECO:0000256" key="3">
    <source>
        <dbReference type="ARBA" id="ARBA00022764"/>
    </source>
</evidence>
<accession>A0ABT1XEV4</accession>
<dbReference type="Gene3D" id="2.60.40.420">
    <property type="entry name" value="Cupredoxins - blue copper proteins"/>
    <property type="match status" value="1"/>
</dbReference>
<dbReference type="InterPro" id="IPR008972">
    <property type="entry name" value="Cupredoxin"/>
</dbReference>
<keyword evidence="4" id="KW-0186">Copper</keyword>
<dbReference type="InterPro" id="IPR052721">
    <property type="entry name" value="ET_Amicyanin"/>
</dbReference>
<comment type="caution">
    <text evidence="6">The sequence shown here is derived from an EMBL/GenBank/DDBJ whole genome shotgun (WGS) entry which is preliminary data.</text>
</comment>
<protein>
    <submittedName>
        <fullName evidence="6">Plastocyanin/azurin family copper-binding protein</fullName>
    </submittedName>
</protein>
<dbReference type="RefSeq" id="WP_257511041.1">
    <property type="nucleotide sequence ID" value="NZ_JANKHG010000014.1"/>
</dbReference>
<dbReference type="Pfam" id="PF00127">
    <property type="entry name" value="Copper-bind"/>
    <property type="match status" value="1"/>
</dbReference>
<dbReference type="EMBL" id="JANKHG010000014">
    <property type="protein sequence ID" value="MCR2745810.1"/>
    <property type="molecule type" value="Genomic_DNA"/>
</dbReference>
<evidence type="ECO:0000313" key="7">
    <source>
        <dbReference type="Proteomes" id="UP001165267"/>
    </source>
</evidence>
<organism evidence="6 7">
    <name type="scientific">Limnobacter parvus</name>
    <dbReference type="NCBI Taxonomy" id="2939690"/>
    <lineage>
        <taxon>Bacteria</taxon>
        <taxon>Pseudomonadati</taxon>
        <taxon>Pseudomonadota</taxon>
        <taxon>Betaproteobacteria</taxon>
        <taxon>Burkholderiales</taxon>
        <taxon>Burkholderiaceae</taxon>
        <taxon>Limnobacter</taxon>
    </lineage>
</organism>
<keyword evidence="2" id="KW-0479">Metal-binding</keyword>
<evidence type="ECO:0000256" key="4">
    <source>
        <dbReference type="ARBA" id="ARBA00023008"/>
    </source>
</evidence>
<feature type="domain" description="Blue (type 1) copper" evidence="5">
    <location>
        <begin position="26"/>
        <end position="105"/>
    </location>
</feature>
<dbReference type="PANTHER" id="PTHR36507:SF1">
    <property type="entry name" value="BLL1555 PROTEIN"/>
    <property type="match status" value="1"/>
</dbReference>
<gene>
    <name evidence="6" type="ORF">NSP04_04025</name>
</gene>
<dbReference type="SUPFAM" id="SSF49503">
    <property type="entry name" value="Cupredoxins"/>
    <property type="match status" value="1"/>
</dbReference>
<proteinExistence type="predicted"/>
<comment type="subcellular location">
    <subcellularLocation>
        <location evidence="1">Periplasm</location>
    </subcellularLocation>
</comment>
<reference evidence="6" key="1">
    <citation type="submission" date="2022-07" db="EMBL/GenBank/DDBJ databases">
        <authorList>
            <person name="Xamxidin M."/>
        </authorList>
    </citation>
    <scope>NUCLEOTIDE SEQUENCE</scope>
    <source>
        <strain evidence="6">YS8-69</strain>
    </source>
</reference>
<keyword evidence="7" id="KW-1185">Reference proteome</keyword>
<evidence type="ECO:0000313" key="6">
    <source>
        <dbReference type="EMBL" id="MCR2745810.1"/>
    </source>
</evidence>
<dbReference type="InterPro" id="IPR000923">
    <property type="entry name" value="BlueCu_1"/>
</dbReference>
<evidence type="ECO:0000256" key="1">
    <source>
        <dbReference type="ARBA" id="ARBA00004418"/>
    </source>
</evidence>